<dbReference type="STRING" id="1081109.A0A168F9Q3"/>
<protein>
    <submittedName>
        <fullName evidence="5">O-methyltransferase, family 3</fullName>
    </submittedName>
</protein>
<organism evidence="5 6">
    <name type="scientific">Moelleriella libera RCEF 2490</name>
    <dbReference type="NCBI Taxonomy" id="1081109"/>
    <lineage>
        <taxon>Eukaryota</taxon>
        <taxon>Fungi</taxon>
        <taxon>Dikarya</taxon>
        <taxon>Ascomycota</taxon>
        <taxon>Pezizomycotina</taxon>
        <taxon>Sordariomycetes</taxon>
        <taxon>Hypocreomycetidae</taxon>
        <taxon>Hypocreales</taxon>
        <taxon>Clavicipitaceae</taxon>
        <taxon>Moelleriella</taxon>
    </lineage>
</organism>
<keyword evidence="3" id="KW-0949">S-adenosyl-L-methionine</keyword>
<reference evidence="5 6" key="1">
    <citation type="journal article" date="2016" name="Genome Biol. Evol.">
        <title>Divergent and convergent evolution of fungal pathogenicity.</title>
        <authorList>
            <person name="Shang Y."/>
            <person name="Xiao G."/>
            <person name="Zheng P."/>
            <person name="Cen K."/>
            <person name="Zhan S."/>
            <person name="Wang C."/>
        </authorList>
    </citation>
    <scope>NUCLEOTIDE SEQUENCE [LARGE SCALE GENOMIC DNA]</scope>
    <source>
        <strain evidence="5 6">RCEF 2490</strain>
    </source>
</reference>
<comment type="similarity">
    <text evidence="4">Belongs to the class I-like SAM-binding methyltransferase superfamily. Cation-dependent O-methyltransferase family.</text>
</comment>
<evidence type="ECO:0000256" key="2">
    <source>
        <dbReference type="ARBA" id="ARBA00022679"/>
    </source>
</evidence>
<dbReference type="InterPro" id="IPR029063">
    <property type="entry name" value="SAM-dependent_MTases_sf"/>
</dbReference>
<evidence type="ECO:0000256" key="1">
    <source>
        <dbReference type="ARBA" id="ARBA00022603"/>
    </source>
</evidence>
<dbReference type="CDD" id="cd02440">
    <property type="entry name" value="AdoMet_MTases"/>
    <property type="match status" value="1"/>
</dbReference>
<dbReference type="Gene3D" id="3.40.50.150">
    <property type="entry name" value="Vaccinia Virus protein VP39"/>
    <property type="match status" value="1"/>
</dbReference>
<evidence type="ECO:0000313" key="6">
    <source>
        <dbReference type="Proteomes" id="UP000078544"/>
    </source>
</evidence>
<evidence type="ECO:0000313" key="5">
    <source>
        <dbReference type="EMBL" id="KZZ99634.1"/>
    </source>
</evidence>
<dbReference type="AlphaFoldDB" id="A0A168F9Q3"/>
<dbReference type="Proteomes" id="UP000078544">
    <property type="component" value="Unassembled WGS sequence"/>
</dbReference>
<dbReference type="PROSITE" id="PS51682">
    <property type="entry name" value="SAM_OMT_I"/>
    <property type="match status" value="1"/>
</dbReference>
<keyword evidence="1 5" id="KW-0489">Methyltransferase</keyword>
<dbReference type="InterPro" id="IPR050362">
    <property type="entry name" value="Cation-dep_OMT"/>
</dbReference>
<proteinExistence type="inferred from homology"/>
<dbReference type="GO" id="GO:0008171">
    <property type="term" value="F:O-methyltransferase activity"/>
    <property type="evidence" value="ECO:0007669"/>
    <property type="project" value="InterPro"/>
</dbReference>
<dbReference type="SUPFAM" id="SSF53335">
    <property type="entry name" value="S-adenosyl-L-methionine-dependent methyltransferases"/>
    <property type="match status" value="1"/>
</dbReference>
<dbReference type="GO" id="GO:0008757">
    <property type="term" value="F:S-adenosylmethionine-dependent methyltransferase activity"/>
    <property type="evidence" value="ECO:0007669"/>
    <property type="project" value="TreeGrafter"/>
</dbReference>
<evidence type="ECO:0000256" key="3">
    <source>
        <dbReference type="ARBA" id="ARBA00022691"/>
    </source>
</evidence>
<dbReference type="Pfam" id="PF01596">
    <property type="entry name" value="Methyltransf_3"/>
    <property type="match status" value="1"/>
</dbReference>
<gene>
    <name evidence="5" type="ORF">AAL_02206</name>
</gene>
<dbReference type="InterPro" id="IPR002935">
    <property type="entry name" value="SAM_O-MeTrfase"/>
</dbReference>
<dbReference type="PANTHER" id="PTHR10509:SF14">
    <property type="entry name" value="CAFFEOYL-COA O-METHYLTRANSFERASE 3-RELATED"/>
    <property type="match status" value="1"/>
</dbReference>
<dbReference type="GO" id="GO:0032259">
    <property type="term" value="P:methylation"/>
    <property type="evidence" value="ECO:0007669"/>
    <property type="project" value="UniProtKB-KW"/>
</dbReference>
<accession>A0A168F9Q3</accession>
<dbReference type="OrthoDB" id="10251242at2759"/>
<dbReference type="EMBL" id="AZGY01000003">
    <property type="protein sequence ID" value="KZZ99634.1"/>
    <property type="molecule type" value="Genomic_DNA"/>
</dbReference>
<sequence>MIESCTTLYPNASTGLRVSEYARENSAPLSEKLVKYHDWVLATQHSAYWTISPLEAQMLIWQARMMNAKRVLEIGTFVGFSVATWCHAVGVDGTVTGLEKSPEWANLSREKLKQYGFDNAEVITGDALESLSKLEPEQPYDIVFIDAQKSEYPDYLQKIIDKSQPGQGKRLLRPGGLIIGDNAMRAALVADASDDNPATKTVPRTTANWDWDSVSRLQEFNKLMCTHARVDAMLLPVFDGLGLGRLRD</sequence>
<dbReference type="PANTHER" id="PTHR10509">
    <property type="entry name" value="O-METHYLTRANSFERASE-RELATED"/>
    <property type="match status" value="1"/>
</dbReference>
<evidence type="ECO:0000256" key="4">
    <source>
        <dbReference type="ARBA" id="ARBA00023453"/>
    </source>
</evidence>
<comment type="caution">
    <text evidence="5">The sequence shown here is derived from an EMBL/GenBank/DDBJ whole genome shotgun (WGS) entry which is preliminary data.</text>
</comment>
<keyword evidence="6" id="KW-1185">Reference proteome</keyword>
<name>A0A168F9Q3_9HYPO</name>
<keyword evidence="2 5" id="KW-0808">Transferase</keyword>